<feature type="transmembrane region" description="Helical" evidence="1">
    <location>
        <begin position="345"/>
        <end position="365"/>
    </location>
</feature>
<dbReference type="Proteomes" id="UP001221686">
    <property type="component" value="Unassembled WGS sequence"/>
</dbReference>
<dbReference type="EMBL" id="JAQNDL010000003">
    <property type="protein sequence ID" value="MDC0721775.1"/>
    <property type="molecule type" value="Genomic_DNA"/>
</dbReference>
<feature type="transmembrane region" description="Helical" evidence="1">
    <location>
        <begin position="298"/>
        <end position="325"/>
    </location>
</feature>
<evidence type="ECO:0000313" key="3">
    <source>
        <dbReference type="Proteomes" id="UP001221686"/>
    </source>
</evidence>
<evidence type="ECO:0000256" key="1">
    <source>
        <dbReference type="SAM" id="Phobius"/>
    </source>
</evidence>
<keyword evidence="3" id="KW-1185">Reference proteome</keyword>
<dbReference type="RefSeq" id="WP_272090281.1">
    <property type="nucleotide sequence ID" value="NZ_JAQNDL010000003.1"/>
</dbReference>
<accession>A0ABT5E8N6</accession>
<keyword evidence="1" id="KW-0812">Transmembrane</keyword>
<protein>
    <submittedName>
        <fullName evidence="2">Uncharacterized protein</fullName>
    </submittedName>
</protein>
<sequence>MSTPVPSAHAARAGAWALLVVLATDLVFSAARHIVPLVLLDPDRPRPEFDWYRWLQWFDGADLPLRALLVGILVIGLLRLRRGSADAGARAMFLGSGAATAISLVALLMMQRRVGADALPGTLLPLTVVLDRLGVGLLLAGLWRARRALGRGVGPALSIAASIFGLRLVLLSGAIDLDWGDGHEGLVRLGVLRLALDAAECGAIMAALLGFARLAPDGPPAARLTAAAAGLDLYFRALVARVTIVAVGVVVTLAFGFTSPTARGKLLFAVLVLPLPTLIAQVAGLTRYADAPVDVGRGALRVALLAMGVGAAVEILTLVVYARLVWPDGDDAFAPRSETLVYADMLKYVGVGGQLVALVGALALLASLRRAALALGAPALQRRATALAVALAGVTAGGFVLLRLFGQTLIRAPGALFGLGLVALVIGVTVFVSWLRLVEGVAQELRARAKGA</sequence>
<feature type="transmembrane region" description="Helical" evidence="1">
    <location>
        <begin position="386"/>
        <end position="405"/>
    </location>
</feature>
<reference evidence="2 3" key="1">
    <citation type="submission" date="2022-11" db="EMBL/GenBank/DDBJ databases">
        <title>Minimal conservation of predation-associated metabolite biosynthetic gene clusters underscores biosynthetic potential of Myxococcota including descriptions for ten novel species: Archangium lansinium sp. nov., Myxococcus landrumus sp. nov., Nannocystis bai.</title>
        <authorList>
            <person name="Ahearne A."/>
            <person name="Stevens C."/>
            <person name="Dowd S."/>
        </authorList>
    </citation>
    <scope>NUCLEOTIDE SEQUENCE [LARGE SCALE GENOMIC DNA]</scope>
    <source>
        <strain evidence="2 3">BB15-2</strain>
    </source>
</reference>
<proteinExistence type="predicted"/>
<feature type="transmembrane region" description="Helical" evidence="1">
    <location>
        <begin position="417"/>
        <end position="438"/>
    </location>
</feature>
<keyword evidence="1" id="KW-0472">Membrane</keyword>
<feature type="transmembrane region" description="Helical" evidence="1">
    <location>
        <begin position="122"/>
        <end position="143"/>
    </location>
</feature>
<comment type="caution">
    <text evidence="2">The sequence shown here is derived from an EMBL/GenBank/DDBJ whole genome shotgun (WGS) entry which is preliminary data.</text>
</comment>
<feature type="transmembrane region" description="Helical" evidence="1">
    <location>
        <begin position="92"/>
        <end position="110"/>
    </location>
</feature>
<feature type="transmembrane region" description="Helical" evidence="1">
    <location>
        <begin position="233"/>
        <end position="255"/>
    </location>
</feature>
<keyword evidence="1" id="KW-1133">Transmembrane helix</keyword>
<feature type="transmembrane region" description="Helical" evidence="1">
    <location>
        <begin position="63"/>
        <end position="80"/>
    </location>
</feature>
<organism evidence="2 3">
    <name type="scientific">Nannocystis bainbridge</name>
    <dbReference type="NCBI Taxonomy" id="2995303"/>
    <lineage>
        <taxon>Bacteria</taxon>
        <taxon>Pseudomonadati</taxon>
        <taxon>Myxococcota</taxon>
        <taxon>Polyangia</taxon>
        <taxon>Nannocystales</taxon>
        <taxon>Nannocystaceae</taxon>
        <taxon>Nannocystis</taxon>
    </lineage>
</organism>
<gene>
    <name evidence="2" type="ORF">POL25_33005</name>
</gene>
<feature type="transmembrane region" description="Helical" evidence="1">
    <location>
        <begin position="267"/>
        <end position="286"/>
    </location>
</feature>
<feature type="transmembrane region" description="Helical" evidence="1">
    <location>
        <begin position="155"/>
        <end position="175"/>
    </location>
</feature>
<evidence type="ECO:0000313" key="2">
    <source>
        <dbReference type="EMBL" id="MDC0721775.1"/>
    </source>
</evidence>
<name>A0ABT5E8N6_9BACT</name>